<name>A0A2S9MXD9_9BURK</name>
<dbReference type="EMBL" id="PVGH01000033">
    <property type="protein sequence ID" value="PRF64049.1"/>
    <property type="molecule type" value="Genomic_DNA"/>
</dbReference>
<comment type="caution">
    <text evidence="2">The sequence shown here is derived from an EMBL/GenBank/DDBJ whole genome shotgun (WGS) entry which is preliminary data.</text>
</comment>
<evidence type="ECO:0000313" key="2">
    <source>
        <dbReference type="EMBL" id="PRF64049.1"/>
    </source>
</evidence>
<dbReference type="Proteomes" id="UP000238982">
    <property type="component" value="Unassembled WGS sequence"/>
</dbReference>
<dbReference type="AlphaFoldDB" id="A0A2S9MXD9"/>
<evidence type="ECO:0000313" key="3">
    <source>
        <dbReference type="Proteomes" id="UP000238982"/>
    </source>
</evidence>
<accession>A0A2S9MXD9</accession>
<protein>
    <submittedName>
        <fullName evidence="2">Uncharacterized protein</fullName>
    </submittedName>
</protein>
<organism evidence="2 3">
    <name type="scientific">Burkholderia multivorans</name>
    <dbReference type="NCBI Taxonomy" id="87883"/>
    <lineage>
        <taxon>Bacteria</taxon>
        <taxon>Pseudomonadati</taxon>
        <taxon>Pseudomonadota</taxon>
        <taxon>Betaproteobacteria</taxon>
        <taxon>Burkholderiales</taxon>
        <taxon>Burkholderiaceae</taxon>
        <taxon>Burkholderia</taxon>
        <taxon>Burkholderia cepacia complex</taxon>
    </lineage>
</organism>
<feature type="region of interest" description="Disordered" evidence="1">
    <location>
        <begin position="28"/>
        <end position="59"/>
    </location>
</feature>
<gene>
    <name evidence="2" type="ORF">C6Q15_06750</name>
</gene>
<evidence type="ECO:0000256" key="1">
    <source>
        <dbReference type="SAM" id="MobiDB-lite"/>
    </source>
</evidence>
<proteinExistence type="predicted"/>
<feature type="compositionally biased region" description="Basic and acidic residues" evidence="1">
    <location>
        <begin position="40"/>
        <end position="50"/>
    </location>
</feature>
<sequence length="59" mass="6052">MRGAGRAQALRDAGGVRNEKMVMIESPSSALHAAAAGRTDSAERKTEGARQARTGGARG</sequence>
<reference evidence="2 3" key="1">
    <citation type="submission" date="2018-03" db="EMBL/GenBank/DDBJ databases">
        <authorList>
            <person name="Keele B.F."/>
        </authorList>
    </citation>
    <scope>NUCLEOTIDE SEQUENCE [LARGE SCALE GENOMIC DNA]</scope>
    <source>
        <strain evidence="2 3">AU19729</strain>
    </source>
</reference>